<protein>
    <submittedName>
        <fullName evidence="2">Uncharacterized protein</fullName>
    </submittedName>
</protein>
<keyword evidence="1" id="KW-0812">Transmembrane</keyword>
<gene>
    <name evidence="2" type="ORF">A2866_02635</name>
</gene>
<dbReference type="EMBL" id="MFZI01000023">
    <property type="protein sequence ID" value="OGK20990.1"/>
    <property type="molecule type" value="Genomic_DNA"/>
</dbReference>
<evidence type="ECO:0000313" key="2">
    <source>
        <dbReference type="EMBL" id="OGK20990.1"/>
    </source>
</evidence>
<keyword evidence="1" id="KW-1133">Transmembrane helix</keyword>
<dbReference type="AlphaFoldDB" id="A0A1F7GPM6"/>
<keyword evidence="1" id="KW-0472">Membrane</keyword>
<evidence type="ECO:0000256" key="1">
    <source>
        <dbReference type="SAM" id="Phobius"/>
    </source>
</evidence>
<proteinExistence type="predicted"/>
<organism evidence="2 3">
    <name type="scientific">Candidatus Roizmanbacteria bacterium RIFCSPHIGHO2_01_FULL_39_8</name>
    <dbReference type="NCBI Taxonomy" id="1802033"/>
    <lineage>
        <taxon>Bacteria</taxon>
        <taxon>Candidatus Roizmaniibacteriota</taxon>
    </lineage>
</organism>
<feature type="transmembrane region" description="Helical" evidence="1">
    <location>
        <begin position="52"/>
        <end position="73"/>
    </location>
</feature>
<sequence length="141" mass="15053">MVAKIFQFINSFLVKSVLAQVPSSTPVPTDQIQISDSELGFTIPSFSTFLTFAIRGFFVLAGLLALMFLLLGAMGWVTSGGNKESVDKARDKITAAILGVVLIVAVLAIMVTLEQVVFKGKLCFGISCDLVLPNLLQKSGP</sequence>
<feature type="transmembrane region" description="Helical" evidence="1">
    <location>
        <begin position="93"/>
        <end position="113"/>
    </location>
</feature>
<evidence type="ECO:0000313" key="3">
    <source>
        <dbReference type="Proteomes" id="UP000177026"/>
    </source>
</evidence>
<accession>A0A1F7GPM6</accession>
<name>A0A1F7GPM6_9BACT</name>
<reference evidence="2 3" key="1">
    <citation type="journal article" date="2016" name="Nat. Commun.">
        <title>Thousands of microbial genomes shed light on interconnected biogeochemical processes in an aquifer system.</title>
        <authorList>
            <person name="Anantharaman K."/>
            <person name="Brown C.T."/>
            <person name="Hug L.A."/>
            <person name="Sharon I."/>
            <person name="Castelle C.J."/>
            <person name="Probst A.J."/>
            <person name="Thomas B.C."/>
            <person name="Singh A."/>
            <person name="Wilkins M.J."/>
            <person name="Karaoz U."/>
            <person name="Brodie E.L."/>
            <person name="Williams K.H."/>
            <person name="Hubbard S.S."/>
            <person name="Banfield J.F."/>
        </authorList>
    </citation>
    <scope>NUCLEOTIDE SEQUENCE [LARGE SCALE GENOMIC DNA]</scope>
</reference>
<comment type="caution">
    <text evidence="2">The sequence shown here is derived from an EMBL/GenBank/DDBJ whole genome shotgun (WGS) entry which is preliminary data.</text>
</comment>
<dbReference type="Proteomes" id="UP000177026">
    <property type="component" value="Unassembled WGS sequence"/>
</dbReference>